<protein>
    <submittedName>
        <fullName evidence="1">Uncharacterized protein</fullName>
    </submittedName>
</protein>
<comment type="caution">
    <text evidence="1">The sequence shown here is derived from an EMBL/GenBank/DDBJ whole genome shotgun (WGS) entry which is preliminary data.</text>
</comment>
<gene>
    <name evidence="1" type="ORF">BN2614_LOCUS1</name>
</gene>
<organism evidence="1 2">
    <name type="scientific">Gulo gulo</name>
    <name type="common">Wolverine</name>
    <name type="synonym">Gluton</name>
    <dbReference type="NCBI Taxonomy" id="48420"/>
    <lineage>
        <taxon>Eukaryota</taxon>
        <taxon>Metazoa</taxon>
        <taxon>Chordata</taxon>
        <taxon>Craniata</taxon>
        <taxon>Vertebrata</taxon>
        <taxon>Euteleostomi</taxon>
        <taxon>Mammalia</taxon>
        <taxon>Eutheria</taxon>
        <taxon>Laurasiatheria</taxon>
        <taxon>Carnivora</taxon>
        <taxon>Caniformia</taxon>
        <taxon>Musteloidea</taxon>
        <taxon>Mustelidae</taxon>
        <taxon>Guloninae</taxon>
        <taxon>Gulo</taxon>
    </lineage>
</organism>
<reference evidence="1 2" key="1">
    <citation type="submission" date="2018-10" db="EMBL/GenBank/DDBJ databases">
        <authorList>
            <person name="Ekblom R."/>
            <person name="Jareborg N."/>
        </authorList>
    </citation>
    <scope>NUCLEOTIDE SEQUENCE [LARGE SCALE GENOMIC DNA]</scope>
    <source>
        <tissue evidence="1">Muscle</tissue>
    </source>
</reference>
<name>A0A9X9M756_GULGU</name>
<dbReference type="InterPro" id="IPR036920">
    <property type="entry name" value="Ribosomal_uL16_sf"/>
</dbReference>
<dbReference type="Proteomes" id="UP000269945">
    <property type="component" value="Unassembled WGS sequence"/>
</dbReference>
<dbReference type="GO" id="GO:0003735">
    <property type="term" value="F:structural constituent of ribosome"/>
    <property type="evidence" value="ECO:0007669"/>
    <property type="project" value="InterPro"/>
</dbReference>
<proteinExistence type="predicted"/>
<evidence type="ECO:0000313" key="2">
    <source>
        <dbReference type="Proteomes" id="UP000269945"/>
    </source>
</evidence>
<dbReference type="SUPFAM" id="SSF54686">
    <property type="entry name" value="Ribosomal protein L16p/L10e"/>
    <property type="match status" value="1"/>
</dbReference>
<sequence>MWGDFEKPQGTVARFHIDQVTVSICTKLQDKKRVIGGLYRAKFKFSGLFKIQFY</sequence>
<dbReference type="EMBL" id="CYRY02043750">
    <property type="protein sequence ID" value="VCX38368.1"/>
    <property type="molecule type" value="Genomic_DNA"/>
</dbReference>
<evidence type="ECO:0000313" key="1">
    <source>
        <dbReference type="EMBL" id="VCX38368.1"/>
    </source>
</evidence>
<keyword evidence="2" id="KW-1185">Reference proteome</keyword>
<dbReference type="InterPro" id="IPR001197">
    <property type="entry name" value="Ribosomal_uL16_euk_arch"/>
</dbReference>
<accession>A0A9X9M756</accession>
<dbReference type="Gene3D" id="3.90.1170.10">
    <property type="entry name" value="Ribosomal protein L10e/L16"/>
    <property type="match status" value="1"/>
</dbReference>
<dbReference type="PANTHER" id="PTHR11726">
    <property type="entry name" value="60S RIBOSOMAL PROTEIN L10"/>
    <property type="match status" value="1"/>
</dbReference>
<dbReference type="AlphaFoldDB" id="A0A9X9M756"/>
<dbReference type="GO" id="GO:0005840">
    <property type="term" value="C:ribosome"/>
    <property type="evidence" value="ECO:0007669"/>
    <property type="project" value="InterPro"/>
</dbReference>
<dbReference type="GO" id="GO:0006412">
    <property type="term" value="P:translation"/>
    <property type="evidence" value="ECO:0007669"/>
    <property type="project" value="InterPro"/>
</dbReference>